<dbReference type="GO" id="GO:0016787">
    <property type="term" value="F:hydrolase activity"/>
    <property type="evidence" value="ECO:0007669"/>
    <property type="project" value="UniProtKB-KW"/>
</dbReference>
<dbReference type="OrthoDB" id="9781505at2"/>
<keyword evidence="3" id="KW-1185">Reference proteome</keyword>
<dbReference type="EMBL" id="JNUP01000064">
    <property type="protein sequence ID" value="KGE71965.1"/>
    <property type="molecule type" value="Genomic_DNA"/>
</dbReference>
<dbReference type="eggNOG" id="COG3437">
    <property type="taxonomic scope" value="Bacteria"/>
</dbReference>
<dbReference type="PROSITE" id="PS51832">
    <property type="entry name" value="HD_GYP"/>
    <property type="match status" value="1"/>
</dbReference>
<name>A0A098QVU2_9SPIO</name>
<proteinExistence type="predicted"/>
<sequence length="411" mass="46947">MISDSDKLQEIITIDSDLNKIQDQDILLERILQVARRLVNAEAGSIYIVNDGKLEISYSQNDSLQAKLPEGQKLIYNIFKIPINKKTISGYCAKTRRIVNIEDVYSIPESAPYTFDPFYDKVSEYHSQSMLAVPMLSNMGNLLGVLQVINKRAGSEGYEPFTREDELLINHFANNVVITLERAQMTRALLLRMIQMAELRDPKETGAHVNRVAGYSVEIYERWASKKGIPDHKIQKDRDNLRMAAMLHDAGKVAISDIILKKPARFTPEEYKIMQHHTIFGAKLFLDEQSEFDKLARLVALTHHENWDGTGYPGYINLETGLPEKTDADGQVLGRKGKEIPIFGRIVAIADVYDALRSKRSYKEAWKEEDVLEELRSLSGSKFDPEVVECFFEVYPQLQQVAQRYQDQEAQ</sequence>
<dbReference type="InterPro" id="IPR029016">
    <property type="entry name" value="GAF-like_dom_sf"/>
</dbReference>
<dbReference type="PANTHER" id="PTHR43155:SF2">
    <property type="entry name" value="CYCLIC DI-GMP PHOSPHODIESTERASE PA4108"/>
    <property type="match status" value="1"/>
</dbReference>
<dbReference type="SUPFAM" id="SSF109604">
    <property type="entry name" value="HD-domain/PDEase-like"/>
    <property type="match status" value="1"/>
</dbReference>
<evidence type="ECO:0000313" key="3">
    <source>
        <dbReference type="Proteomes" id="UP000029692"/>
    </source>
</evidence>
<dbReference type="InterPro" id="IPR006674">
    <property type="entry name" value="HD_domain"/>
</dbReference>
<protein>
    <submittedName>
        <fullName evidence="2">Phosphohydrolase</fullName>
    </submittedName>
</protein>
<dbReference type="SMART" id="SM00065">
    <property type="entry name" value="GAF"/>
    <property type="match status" value="1"/>
</dbReference>
<keyword evidence="2" id="KW-0378">Hydrolase</keyword>
<feature type="domain" description="HD-GYP" evidence="1">
    <location>
        <begin position="183"/>
        <end position="407"/>
    </location>
</feature>
<dbReference type="Gene3D" id="3.30.450.40">
    <property type="match status" value="1"/>
</dbReference>
<dbReference type="InterPro" id="IPR037522">
    <property type="entry name" value="HD_GYP_dom"/>
</dbReference>
<dbReference type="InterPro" id="IPR003018">
    <property type="entry name" value="GAF"/>
</dbReference>
<dbReference type="Gene3D" id="1.10.3210.10">
    <property type="entry name" value="Hypothetical protein af1432"/>
    <property type="match status" value="1"/>
</dbReference>
<reference evidence="2 3" key="1">
    <citation type="submission" date="2014-05" db="EMBL/GenBank/DDBJ databases">
        <title>De novo Genome Sequence of Spirocheata sp.</title>
        <authorList>
            <person name="Shivani Y."/>
            <person name="Subhash Y."/>
            <person name="Tushar L."/>
            <person name="Sasikala C."/>
            <person name="Ramana C.V."/>
        </authorList>
    </citation>
    <scope>NUCLEOTIDE SEQUENCE [LARGE SCALE GENOMIC DNA]</scope>
    <source>
        <strain evidence="2 3">JC230</strain>
    </source>
</reference>
<dbReference type="Pfam" id="PF01966">
    <property type="entry name" value="HD"/>
    <property type="match status" value="1"/>
</dbReference>
<gene>
    <name evidence="2" type="ORF">DC28_09230</name>
</gene>
<dbReference type="SUPFAM" id="SSF55781">
    <property type="entry name" value="GAF domain-like"/>
    <property type="match status" value="1"/>
</dbReference>
<dbReference type="PANTHER" id="PTHR43155">
    <property type="entry name" value="CYCLIC DI-GMP PHOSPHODIESTERASE PA4108-RELATED"/>
    <property type="match status" value="1"/>
</dbReference>
<dbReference type="AlphaFoldDB" id="A0A098QVU2"/>
<evidence type="ECO:0000313" key="2">
    <source>
        <dbReference type="EMBL" id="KGE71965.1"/>
    </source>
</evidence>
<organism evidence="2 3">
    <name type="scientific">Spirochaeta lutea</name>
    <dbReference type="NCBI Taxonomy" id="1480694"/>
    <lineage>
        <taxon>Bacteria</taxon>
        <taxon>Pseudomonadati</taxon>
        <taxon>Spirochaetota</taxon>
        <taxon>Spirochaetia</taxon>
        <taxon>Spirochaetales</taxon>
        <taxon>Spirochaetaceae</taxon>
        <taxon>Spirochaeta</taxon>
    </lineage>
</organism>
<evidence type="ECO:0000259" key="1">
    <source>
        <dbReference type="PROSITE" id="PS51832"/>
    </source>
</evidence>
<accession>A0A098QVU2</accession>
<dbReference type="STRING" id="1480694.DC28_09230"/>
<dbReference type="Proteomes" id="UP000029692">
    <property type="component" value="Unassembled WGS sequence"/>
</dbReference>
<dbReference type="InterPro" id="IPR003607">
    <property type="entry name" value="HD/PDEase_dom"/>
</dbReference>
<dbReference type="SMART" id="SM00471">
    <property type="entry name" value="HDc"/>
    <property type="match status" value="1"/>
</dbReference>
<dbReference type="RefSeq" id="WP_037547862.1">
    <property type="nucleotide sequence ID" value="NZ_JNUP01000064.1"/>
</dbReference>
<comment type="caution">
    <text evidence="2">The sequence shown here is derived from an EMBL/GenBank/DDBJ whole genome shotgun (WGS) entry which is preliminary data.</text>
</comment>
<dbReference type="eggNOG" id="COG2203">
    <property type="taxonomic scope" value="Bacteria"/>
</dbReference>
<dbReference type="CDD" id="cd00077">
    <property type="entry name" value="HDc"/>
    <property type="match status" value="1"/>
</dbReference>
<dbReference type="Pfam" id="PF01590">
    <property type="entry name" value="GAF"/>
    <property type="match status" value="1"/>
</dbReference>